<evidence type="ECO:0000313" key="4">
    <source>
        <dbReference type="Proteomes" id="UP001459277"/>
    </source>
</evidence>
<feature type="coiled-coil region" evidence="1">
    <location>
        <begin position="171"/>
        <end position="202"/>
    </location>
</feature>
<keyword evidence="1" id="KW-0175">Coiled coil</keyword>
<dbReference type="InterPro" id="IPR023631">
    <property type="entry name" value="Amidase_dom"/>
</dbReference>
<proteinExistence type="predicted"/>
<protein>
    <recommendedName>
        <fullName evidence="2">Amidase domain-containing protein</fullName>
    </recommendedName>
</protein>
<evidence type="ECO:0000256" key="1">
    <source>
        <dbReference type="SAM" id="Coils"/>
    </source>
</evidence>
<feature type="domain" description="Amidase" evidence="2">
    <location>
        <begin position="185"/>
        <end position="289"/>
    </location>
</feature>
<dbReference type="PANTHER" id="PTHR42678">
    <property type="entry name" value="AMIDASE"/>
    <property type="match status" value="1"/>
</dbReference>
<sequence length="304" mass="33726">MLTGPNTSGFGWDTMRKCVTAENDVWDAYVQSHKGAAACRNKSFPHYEDLCVMYAKDHGIGKDAQAPADVVEELEAEQNDDKLNDIPEDLKDASDNLSKAIIGVVAAESRSKINDELLKLLGLTTKERHKATKLIACQHELIDVFLSMLDVKKEEWVKGLINANVKYESMLNDAKHEIDVLMNTIQQSKNKIKNSKAEWEQKELHLVNCADHERNAKAPRSLSRLHGIPILVKDTIGTKDKLNTTAGSFPLLGLVVPRDAGMVTKFRNAWAIILGKASFNEWASFRSLEAPNGFSARDGQGKVS</sequence>
<dbReference type="InterPro" id="IPR036928">
    <property type="entry name" value="AS_sf"/>
</dbReference>
<keyword evidence="4" id="KW-1185">Reference proteome</keyword>
<comment type="caution">
    <text evidence="3">The sequence shown here is derived from an EMBL/GenBank/DDBJ whole genome shotgun (WGS) entry which is preliminary data.</text>
</comment>
<dbReference type="SUPFAM" id="SSF75304">
    <property type="entry name" value="Amidase signature (AS) enzymes"/>
    <property type="match status" value="1"/>
</dbReference>
<dbReference type="Proteomes" id="UP001459277">
    <property type="component" value="Unassembled WGS sequence"/>
</dbReference>
<dbReference type="PANTHER" id="PTHR42678:SF34">
    <property type="entry name" value="OS04G0183300 PROTEIN"/>
    <property type="match status" value="1"/>
</dbReference>
<dbReference type="Pfam" id="PF01425">
    <property type="entry name" value="Amidase"/>
    <property type="match status" value="1"/>
</dbReference>
<dbReference type="EMBL" id="JAZDWU010000010">
    <property type="protein sequence ID" value="KAK9989084.1"/>
    <property type="molecule type" value="Genomic_DNA"/>
</dbReference>
<reference evidence="3 4" key="1">
    <citation type="submission" date="2024-01" db="EMBL/GenBank/DDBJ databases">
        <title>A telomere-to-telomere, gap-free genome of sweet tea (Lithocarpus litseifolius).</title>
        <authorList>
            <person name="Zhou J."/>
        </authorList>
    </citation>
    <scope>NUCLEOTIDE SEQUENCE [LARGE SCALE GENOMIC DNA]</scope>
    <source>
        <strain evidence="3">Zhou-2022a</strain>
        <tissue evidence="3">Leaf</tissue>
    </source>
</reference>
<dbReference type="AlphaFoldDB" id="A0AAW2BW62"/>
<gene>
    <name evidence="3" type="ORF">SO802_029323</name>
</gene>
<evidence type="ECO:0000259" key="2">
    <source>
        <dbReference type="Pfam" id="PF01425"/>
    </source>
</evidence>
<accession>A0AAW2BW62</accession>
<dbReference type="Gene3D" id="3.90.1300.10">
    <property type="entry name" value="Amidase signature (AS) domain"/>
    <property type="match status" value="1"/>
</dbReference>
<name>A0AAW2BW62_9ROSI</name>
<evidence type="ECO:0000313" key="3">
    <source>
        <dbReference type="EMBL" id="KAK9989084.1"/>
    </source>
</evidence>
<organism evidence="3 4">
    <name type="scientific">Lithocarpus litseifolius</name>
    <dbReference type="NCBI Taxonomy" id="425828"/>
    <lineage>
        <taxon>Eukaryota</taxon>
        <taxon>Viridiplantae</taxon>
        <taxon>Streptophyta</taxon>
        <taxon>Embryophyta</taxon>
        <taxon>Tracheophyta</taxon>
        <taxon>Spermatophyta</taxon>
        <taxon>Magnoliopsida</taxon>
        <taxon>eudicotyledons</taxon>
        <taxon>Gunneridae</taxon>
        <taxon>Pentapetalae</taxon>
        <taxon>rosids</taxon>
        <taxon>fabids</taxon>
        <taxon>Fagales</taxon>
        <taxon>Fagaceae</taxon>
        <taxon>Lithocarpus</taxon>
    </lineage>
</organism>